<sequence length="192" mass="21952">MSQTHFQGRFEVEFKYQLTDRPAFLKALLALNPEIMLEDNLEQDRYFDTQDDALARAGKSLAIRTMQPSGIQLWIVKGPESDRCEAVNINDADKAANMLLTMNYRQILVITKRRSIYFIGPFHVTLDHLAEIGDFAELAIMTDDEARLPEFRQQLLALADQLGLSPDAQEPRSYRTLHMQAIHTTQPEDATQ</sequence>
<dbReference type="SMART" id="SM01118">
    <property type="entry name" value="CYTH"/>
    <property type="match status" value="1"/>
</dbReference>
<dbReference type="Proteomes" id="UP000309618">
    <property type="component" value="Unassembled WGS sequence"/>
</dbReference>
<organism evidence="2 3">
    <name type="scientific">Aeromonas veronii</name>
    <dbReference type="NCBI Taxonomy" id="654"/>
    <lineage>
        <taxon>Bacteria</taxon>
        <taxon>Pseudomonadati</taxon>
        <taxon>Pseudomonadota</taxon>
        <taxon>Gammaproteobacteria</taxon>
        <taxon>Aeromonadales</taxon>
        <taxon>Aeromonadaceae</taxon>
        <taxon>Aeromonas</taxon>
    </lineage>
</organism>
<accession>A0A4S5CHL0</accession>
<dbReference type="CDD" id="cd07890">
    <property type="entry name" value="CYTH-like_AC_IV-like"/>
    <property type="match status" value="1"/>
</dbReference>
<dbReference type="InterPro" id="IPR033469">
    <property type="entry name" value="CYTH-like_dom_sf"/>
</dbReference>
<dbReference type="RefSeq" id="WP_047438858.1">
    <property type="nucleotide sequence ID" value="NZ_JAUUBS010000027.1"/>
</dbReference>
<dbReference type="PANTHER" id="PTHR21028:SF2">
    <property type="entry name" value="CYTH DOMAIN-CONTAINING PROTEIN"/>
    <property type="match status" value="1"/>
</dbReference>
<evidence type="ECO:0000259" key="1">
    <source>
        <dbReference type="PROSITE" id="PS51707"/>
    </source>
</evidence>
<dbReference type="PROSITE" id="PS51707">
    <property type="entry name" value="CYTH"/>
    <property type="match status" value="1"/>
</dbReference>
<gene>
    <name evidence="2" type="ORF">E8Q35_16445</name>
</gene>
<proteinExistence type="predicted"/>
<dbReference type="PANTHER" id="PTHR21028">
    <property type="entry name" value="SI:CH211-156B7.4"/>
    <property type="match status" value="1"/>
</dbReference>
<feature type="domain" description="CYTH" evidence="1">
    <location>
        <begin position="9"/>
        <end position="180"/>
    </location>
</feature>
<dbReference type="InterPro" id="IPR008173">
    <property type="entry name" value="Adenylyl_cyclase_CyaB"/>
</dbReference>
<reference evidence="2 3" key="1">
    <citation type="submission" date="2019-04" db="EMBL/GenBank/DDBJ databases">
        <title>Comparative genomics of Aeromonas veronii strains pathogenic to fish.</title>
        <authorList>
            <person name="Cascarano M.C."/>
            <person name="Smyrli M."/>
            <person name="Katharios P."/>
        </authorList>
    </citation>
    <scope>NUCLEOTIDE SEQUENCE [LARGE SCALE GENOMIC DNA]</scope>
    <source>
        <strain evidence="2 3">XU1</strain>
    </source>
</reference>
<name>A0A4S5CHL0_AERVE</name>
<dbReference type="AlphaFoldDB" id="A0A4S5CHL0"/>
<dbReference type="EMBL" id="SSUX01000013">
    <property type="protein sequence ID" value="THJ42486.1"/>
    <property type="molecule type" value="Genomic_DNA"/>
</dbReference>
<dbReference type="SUPFAM" id="SSF55154">
    <property type="entry name" value="CYTH-like phosphatases"/>
    <property type="match status" value="1"/>
</dbReference>
<evidence type="ECO:0000313" key="2">
    <source>
        <dbReference type="EMBL" id="THJ42486.1"/>
    </source>
</evidence>
<dbReference type="Pfam" id="PF01928">
    <property type="entry name" value="CYTH"/>
    <property type="match status" value="1"/>
</dbReference>
<comment type="caution">
    <text evidence="2">The sequence shown here is derived from an EMBL/GenBank/DDBJ whole genome shotgun (WGS) entry which is preliminary data.</text>
</comment>
<dbReference type="Gene3D" id="2.40.320.10">
    <property type="entry name" value="Hypothetical Protein Pfu-838710-001"/>
    <property type="match status" value="1"/>
</dbReference>
<evidence type="ECO:0000313" key="3">
    <source>
        <dbReference type="Proteomes" id="UP000309618"/>
    </source>
</evidence>
<protein>
    <submittedName>
        <fullName evidence="2">CYTH domain-containing protein</fullName>
    </submittedName>
</protein>
<dbReference type="InterPro" id="IPR023577">
    <property type="entry name" value="CYTH_domain"/>
</dbReference>